<dbReference type="AlphaFoldDB" id="A0A158IM27"/>
<protein>
    <submittedName>
        <fullName evidence="1">Uncharacterized protein</fullName>
    </submittedName>
</protein>
<sequence length="143" mass="15347">MADSENIDRFNKVASEAFSILYSFFPQPCNFDPSDFDIPKDENGCVQQTDAAFVAATVWWLEDEGYVRIGGKGMDGTVHAAVLTGKGLAVLRLIPDSLKNDAPLGEQIQTAVKSGAGKVAMKLVDKVLDAGIRYTMAHAGVPI</sequence>
<dbReference type="RefSeq" id="WP_062090541.1">
    <property type="nucleotide sequence ID" value="NZ_FCOK02000055.1"/>
</dbReference>
<dbReference type="OrthoDB" id="7352393at2"/>
<name>A0A158IM27_9BURK</name>
<gene>
    <name evidence="1" type="ORF">AWB69_06249</name>
</gene>
<evidence type="ECO:0000313" key="1">
    <source>
        <dbReference type="EMBL" id="SAL57557.1"/>
    </source>
</evidence>
<proteinExistence type="predicted"/>
<dbReference type="Proteomes" id="UP000054683">
    <property type="component" value="Unassembled WGS sequence"/>
</dbReference>
<evidence type="ECO:0000313" key="2">
    <source>
        <dbReference type="Proteomes" id="UP000054683"/>
    </source>
</evidence>
<reference evidence="1 2" key="1">
    <citation type="submission" date="2016-01" db="EMBL/GenBank/DDBJ databases">
        <authorList>
            <person name="Oliw E.H."/>
        </authorList>
    </citation>
    <scope>NUCLEOTIDE SEQUENCE [LARGE SCALE GENOMIC DNA]</scope>
    <source>
        <strain evidence="1">LMG 27134</strain>
    </source>
</reference>
<organism evidence="1 2">
    <name type="scientific">Caballeronia udeis</name>
    <dbReference type="NCBI Taxonomy" id="1232866"/>
    <lineage>
        <taxon>Bacteria</taxon>
        <taxon>Pseudomonadati</taxon>
        <taxon>Pseudomonadota</taxon>
        <taxon>Betaproteobacteria</taxon>
        <taxon>Burkholderiales</taxon>
        <taxon>Burkholderiaceae</taxon>
        <taxon>Caballeronia</taxon>
    </lineage>
</organism>
<accession>A0A158IM27</accession>
<dbReference type="EMBL" id="FCOK02000055">
    <property type="protein sequence ID" value="SAL57557.1"/>
    <property type="molecule type" value="Genomic_DNA"/>
</dbReference>